<comment type="caution">
    <text evidence="2">The sequence shown here is derived from an EMBL/GenBank/DDBJ whole genome shotgun (WGS) entry which is preliminary data.</text>
</comment>
<protein>
    <recommendedName>
        <fullName evidence="4">C1q domain-containing protein</fullName>
    </recommendedName>
</protein>
<dbReference type="EMBL" id="CAJZBQ010000009">
    <property type="protein sequence ID" value="CAG9312921.1"/>
    <property type="molecule type" value="Genomic_DNA"/>
</dbReference>
<organism evidence="2 3">
    <name type="scientific">Blepharisma stoltei</name>
    <dbReference type="NCBI Taxonomy" id="1481888"/>
    <lineage>
        <taxon>Eukaryota</taxon>
        <taxon>Sar</taxon>
        <taxon>Alveolata</taxon>
        <taxon>Ciliophora</taxon>
        <taxon>Postciliodesmatophora</taxon>
        <taxon>Heterotrichea</taxon>
        <taxon>Heterotrichida</taxon>
        <taxon>Blepharismidae</taxon>
        <taxon>Blepharisma</taxon>
    </lineage>
</organism>
<dbReference type="PANTHER" id="PTHR40131:SF1">
    <property type="entry name" value="C1Q DOMAIN-CONTAINING PROTEIN"/>
    <property type="match status" value="1"/>
</dbReference>
<dbReference type="PANTHER" id="PTHR40131">
    <property type="entry name" value="C1Q DOMAIN-CONTAINING PROTEIN"/>
    <property type="match status" value="1"/>
</dbReference>
<proteinExistence type="predicted"/>
<evidence type="ECO:0000313" key="2">
    <source>
        <dbReference type="EMBL" id="CAG9312921.1"/>
    </source>
</evidence>
<keyword evidence="3" id="KW-1185">Reference proteome</keyword>
<evidence type="ECO:0008006" key="4">
    <source>
        <dbReference type="Google" id="ProtNLM"/>
    </source>
</evidence>
<reference evidence="2" key="1">
    <citation type="submission" date="2021-09" db="EMBL/GenBank/DDBJ databases">
        <authorList>
            <consortium name="AG Swart"/>
            <person name="Singh M."/>
            <person name="Singh A."/>
            <person name="Seah K."/>
            <person name="Emmerich C."/>
        </authorList>
    </citation>
    <scope>NUCLEOTIDE SEQUENCE</scope>
    <source>
        <strain evidence="2">ATCC30299</strain>
    </source>
</reference>
<feature type="coiled-coil region" evidence="1">
    <location>
        <begin position="75"/>
        <end position="153"/>
    </location>
</feature>
<dbReference type="AlphaFoldDB" id="A0AAU9II84"/>
<accession>A0AAU9II84</accession>
<sequence>MNIFLNIIDNMDIDTYTITMKAEIEILRKSLAKKADIKDLEKFISTLTQKADYEPTIELIEKIKSETKELVNECLRDLKAEKRKKNDEFGELKRSLEDEIHYLREQMIKISEERKKDSDEPKKLMRREAASIKSEIKKDIDAIVDKVNELEAQKIGKSDIATLERAITSIKESKVDVGTYNEVIMKNKKEIFMYIEDLEDQIKDNLLKLESDFERSLDNKVSLSELHKVLEPKVDSSIFNKFLAQKAEQEEIDKIMTNLEHLQVEVQRKCNSCDLAAHVSSTKLALEEVARDMLVKSNIKDMCTLLDMKANIDDVNKVLSEIHKELDVKLRIDNFSSYVAEQQTIIEALCAENCVSRWIWKSGNLDESSYVPWEVQSVNTAPDNFMWEKDRAYIITVAPGLYEVMLGFYSRKKPTIQILVNGEPILTAINSASYAVHHSSGKLRSVSNHSNGNIAGLTLIDFIALPARARISIVYNGELHAEGFLGLRKL</sequence>
<keyword evidence="1" id="KW-0175">Coiled coil</keyword>
<dbReference type="Proteomes" id="UP001162131">
    <property type="component" value="Unassembled WGS sequence"/>
</dbReference>
<evidence type="ECO:0000256" key="1">
    <source>
        <dbReference type="SAM" id="Coils"/>
    </source>
</evidence>
<evidence type="ECO:0000313" key="3">
    <source>
        <dbReference type="Proteomes" id="UP001162131"/>
    </source>
</evidence>
<name>A0AAU9II84_9CILI</name>
<gene>
    <name evidence="2" type="ORF">BSTOLATCC_MIC7712</name>
</gene>